<comment type="subcellular location">
    <subcellularLocation>
        <location evidence="1">Nucleus</location>
    </subcellularLocation>
</comment>
<dbReference type="GO" id="GO:0006351">
    <property type="term" value="P:DNA-templated transcription"/>
    <property type="evidence" value="ECO:0007669"/>
    <property type="project" value="InterPro"/>
</dbReference>
<dbReference type="InterPro" id="IPR007219">
    <property type="entry name" value="XnlR_reg_dom"/>
</dbReference>
<protein>
    <recommendedName>
        <fullName evidence="5">Zn(2)-C6 fungal-type domain-containing protein</fullName>
    </recommendedName>
</protein>
<evidence type="ECO:0000256" key="4">
    <source>
        <dbReference type="SAM" id="MobiDB-lite"/>
    </source>
</evidence>
<proteinExistence type="predicted"/>
<sequence length="582" mass="65054">MSSQDEGRGFGQPPGSSRDDAVAPGTSSTVVQVDDSNNQHKLNKKRNKPTLNCLKCVERKTRCDRARPSCFACTRRETQCEYTNVANIIAEAGQVGKCKRRRRTHERDSEGQVGVQYSPTRTPAFVGEVEIFDNLNAPSYTSNDEQFQQQNLLMAPQNDCDISSMSPIFADVVATFSPVVIHTPGAPASHEQHALLNLFGTGSQHPFQNYWTENGGLFEVIAGLPSKVQADFLVRTYFESIDPIYPIIAHETFLAEFERFWRLSDEEKQKYDPTHVALQFAVFAAATQHTGNDGFVTDHENMSEFYLSCCHQSLCISSYLNRISIPTIQTMVLICHFLMACDRITDAWTIAGIMQRQIYGLKLHHKPGHETSSNGANKTRIQYRLWQAAMFQDTGLSLQMSLPPTTMYHTLDVESLREAESLSPSGFGTTDKASREQPLGLDVAHKQQVIARFRDLYSSRDEPFCLFGSNRFDGLPPRLLYQTATVAINYFHALALLYLDEDNGAGTTTDTSGVITSCHEGMLAFFAMIRLCPSKANAWGPAHNRTFAMATMLGTLLPIQRKESRQVGADDFQYMQGKSDLD</sequence>
<evidence type="ECO:0000256" key="2">
    <source>
        <dbReference type="ARBA" id="ARBA00022723"/>
    </source>
</evidence>
<evidence type="ECO:0000313" key="8">
    <source>
        <dbReference type="Proteomes" id="UP000230605"/>
    </source>
</evidence>
<keyword evidence="2" id="KW-0479">Metal-binding</keyword>
<dbReference type="Gene3D" id="4.10.240.10">
    <property type="entry name" value="Zn(2)-C6 fungal-type DNA-binding domain"/>
    <property type="match status" value="1"/>
</dbReference>
<dbReference type="OrthoDB" id="5296287at2759"/>
<evidence type="ECO:0000259" key="5">
    <source>
        <dbReference type="PROSITE" id="PS50048"/>
    </source>
</evidence>
<keyword evidence="3" id="KW-0539">Nucleus</keyword>
<feature type="region of interest" description="Disordered" evidence="4">
    <location>
        <begin position="1"/>
        <end position="44"/>
    </location>
</feature>
<dbReference type="CDD" id="cd00067">
    <property type="entry name" value="GAL4"/>
    <property type="match status" value="1"/>
</dbReference>
<dbReference type="EMBL" id="CP134188">
    <property type="protein sequence ID" value="WPB03129.1"/>
    <property type="molecule type" value="Genomic_DNA"/>
</dbReference>
<reference evidence="6 8" key="1">
    <citation type="submission" date="2015-10" db="EMBL/GenBank/DDBJ databases">
        <title>The cercosporin biosynthetic gene cluster was horizontally transferred to several fungal lineages and shown to be expanded in Cercospora beticola based on microsynteny with recipient genomes.</title>
        <authorList>
            <person name="De Jonge R."/>
            <person name="Ebert M.K."/>
            <person name="Suttle J.C."/>
            <person name="Jurick Ii W.M."/>
            <person name="Secor G.A."/>
            <person name="Thomma B.P."/>
            <person name="Van De Peer Y."/>
            <person name="Bolton M.D."/>
        </authorList>
    </citation>
    <scope>NUCLEOTIDE SEQUENCE [LARGE SCALE GENOMIC DNA]</scope>
    <source>
        <strain evidence="6 8">09-40</strain>
    </source>
</reference>
<dbReference type="PROSITE" id="PS50048">
    <property type="entry name" value="ZN2_CY6_FUNGAL_2"/>
    <property type="match status" value="1"/>
</dbReference>
<evidence type="ECO:0000313" key="9">
    <source>
        <dbReference type="Proteomes" id="UP001302367"/>
    </source>
</evidence>
<evidence type="ECO:0000256" key="1">
    <source>
        <dbReference type="ARBA" id="ARBA00004123"/>
    </source>
</evidence>
<dbReference type="EMBL" id="LKMD01000108">
    <property type="protein sequence ID" value="PIA89679.1"/>
    <property type="molecule type" value="Genomic_DNA"/>
</dbReference>
<name>A0A2G5HAX2_CERBT</name>
<keyword evidence="9" id="KW-1185">Reference proteome</keyword>
<dbReference type="GO" id="GO:0003677">
    <property type="term" value="F:DNA binding"/>
    <property type="evidence" value="ECO:0007669"/>
    <property type="project" value="InterPro"/>
</dbReference>
<dbReference type="CDD" id="cd12148">
    <property type="entry name" value="fungal_TF_MHR"/>
    <property type="match status" value="1"/>
</dbReference>
<evidence type="ECO:0000313" key="7">
    <source>
        <dbReference type="EMBL" id="WPB03129.1"/>
    </source>
</evidence>
<organism evidence="6 8">
    <name type="scientific">Cercospora beticola</name>
    <name type="common">Sugarbeet leaf spot fungus</name>
    <dbReference type="NCBI Taxonomy" id="122368"/>
    <lineage>
        <taxon>Eukaryota</taxon>
        <taxon>Fungi</taxon>
        <taxon>Dikarya</taxon>
        <taxon>Ascomycota</taxon>
        <taxon>Pezizomycotina</taxon>
        <taxon>Dothideomycetes</taxon>
        <taxon>Dothideomycetidae</taxon>
        <taxon>Mycosphaerellales</taxon>
        <taxon>Mycosphaerellaceae</taxon>
        <taxon>Cercospora</taxon>
    </lineage>
</organism>
<dbReference type="AlphaFoldDB" id="A0A2G5HAX2"/>
<dbReference type="SUPFAM" id="SSF57701">
    <property type="entry name" value="Zn2/Cys6 DNA-binding domain"/>
    <property type="match status" value="1"/>
</dbReference>
<dbReference type="InterPro" id="IPR050613">
    <property type="entry name" value="Sec_Metabolite_Reg"/>
</dbReference>
<accession>A0A2G5HAX2</accession>
<dbReference type="PANTHER" id="PTHR31001:SF81">
    <property type="entry name" value="ZN(II)2CYS6 TRANSCRIPTION FACTOR"/>
    <property type="match status" value="1"/>
</dbReference>
<evidence type="ECO:0000256" key="3">
    <source>
        <dbReference type="ARBA" id="ARBA00023242"/>
    </source>
</evidence>
<dbReference type="PANTHER" id="PTHR31001">
    <property type="entry name" value="UNCHARACTERIZED TRANSCRIPTIONAL REGULATORY PROTEIN"/>
    <property type="match status" value="1"/>
</dbReference>
<dbReference type="InterPro" id="IPR036864">
    <property type="entry name" value="Zn2-C6_fun-type_DNA-bd_sf"/>
</dbReference>
<gene>
    <name evidence="6" type="ORF">CB0940_07201</name>
    <name evidence="7" type="ORF">RHO25_007766</name>
</gene>
<dbReference type="GO" id="GO:0008270">
    <property type="term" value="F:zinc ion binding"/>
    <property type="evidence" value="ECO:0007669"/>
    <property type="project" value="InterPro"/>
</dbReference>
<dbReference type="SMART" id="SM00066">
    <property type="entry name" value="GAL4"/>
    <property type="match status" value="1"/>
</dbReference>
<reference evidence="7 9" key="2">
    <citation type="submission" date="2023-09" db="EMBL/GenBank/DDBJ databases">
        <title>Complete-Gapless Cercospora beticola genome.</title>
        <authorList>
            <person name="Wyatt N.A."/>
            <person name="Spanner R.E."/>
            <person name="Bolton M.D."/>
        </authorList>
    </citation>
    <scope>NUCLEOTIDE SEQUENCE [LARGE SCALE GENOMIC DNA]</scope>
    <source>
        <strain evidence="7">Cb09-40</strain>
    </source>
</reference>
<dbReference type="Proteomes" id="UP000230605">
    <property type="component" value="Chromosome 5"/>
</dbReference>
<dbReference type="Pfam" id="PF00172">
    <property type="entry name" value="Zn_clus"/>
    <property type="match status" value="1"/>
</dbReference>
<feature type="compositionally biased region" description="Polar residues" evidence="4">
    <location>
        <begin position="25"/>
        <end position="40"/>
    </location>
</feature>
<evidence type="ECO:0000313" key="6">
    <source>
        <dbReference type="EMBL" id="PIA89679.1"/>
    </source>
</evidence>
<dbReference type="Proteomes" id="UP001302367">
    <property type="component" value="Chromosome 5"/>
</dbReference>
<feature type="domain" description="Zn(2)-C6 fungal-type" evidence="5">
    <location>
        <begin position="52"/>
        <end position="82"/>
    </location>
</feature>
<dbReference type="Pfam" id="PF04082">
    <property type="entry name" value="Fungal_trans"/>
    <property type="match status" value="1"/>
</dbReference>
<dbReference type="GO" id="GO:0000981">
    <property type="term" value="F:DNA-binding transcription factor activity, RNA polymerase II-specific"/>
    <property type="evidence" value="ECO:0007669"/>
    <property type="project" value="InterPro"/>
</dbReference>
<dbReference type="GO" id="GO:0005634">
    <property type="term" value="C:nucleus"/>
    <property type="evidence" value="ECO:0007669"/>
    <property type="project" value="UniProtKB-SubCell"/>
</dbReference>
<dbReference type="InterPro" id="IPR001138">
    <property type="entry name" value="Zn2Cys6_DnaBD"/>
</dbReference>